<dbReference type="Pfam" id="PF02171">
    <property type="entry name" value="Piwi"/>
    <property type="match status" value="1"/>
</dbReference>
<reference evidence="3" key="2">
    <citation type="journal article" date="2017" name="Nat. Plants">
        <title>The Aegilops tauschii genome reveals multiple impacts of transposons.</title>
        <authorList>
            <person name="Zhao G."/>
            <person name="Zou C."/>
            <person name="Li K."/>
            <person name="Wang K."/>
            <person name="Li T."/>
            <person name="Gao L."/>
            <person name="Zhang X."/>
            <person name="Wang H."/>
            <person name="Yang Z."/>
            <person name="Liu X."/>
            <person name="Jiang W."/>
            <person name="Mao L."/>
            <person name="Kong X."/>
            <person name="Jiao Y."/>
            <person name="Jia J."/>
        </authorList>
    </citation>
    <scope>NUCLEOTIDE SEQUENCE [LARGE SCALE GENOMIC DNA]</scope>
    <source>
        <strain evidence="3">cv. AL8/78</strain>
    </source>
</reference>
<dbReference type="InterPro" id="IPR003165">
    <property type="entry name" value="Piwi"/>
</dbReference>
<feature type="domain" description="Piwi" evidence="1">
    <location>
        <begin position="1"/>
        <end position="58"/>
    </location>
</feature>
<proteinExistence type="predicted"/>
<evidence type="ECO:0000313" key="3">
    <source>
        <dbReference type="Proteomes" id="UP000015105"/>
    </source>
</evidence>
<dbReference type="InterPro" id="IPR036397">
    <property type="entry name" value="RNaseH_sf"/>
</dbReference>
<dbReference type="InterPro" id="IPR012337">
    <property type="entry name" value="RNaseH-like_sf"/>
</dbReference>
<reference evidence="2" key="3">
    <citation type="journal article" date="2017" name="Nature">
        <title>Genome sequence of the progenitor of the wheat D genome Aegilops tauschii.</title>
        <authorList>
            <person name="Luo M.C."/>
            <person name="Gu Y.Q."/>
            <person name="Puiu D."/>
            <person name="Wang H."/>
            <person name="Twardziok S.O."/>
            <person name="Deal K.R."/>
            <person name="Huo N."/>
            <person name="Zhu T."/>
            <person name="Wang L."/>
            <person name="Wang Y."/>
            <person name="McGuire P.E."/>
            <person name="Liu S."/>
            <person name="Long H."/>
            <person name="Ramasamy R.K."/>
            <person name="Rodriguez J.C."/>
            <person name="Van S.L."/>
            <person name="Yuan L."/>
            <person name="Wang Z."/>
            <person name="Xia Z."/>
            <person name="Xiao L."/>
            <person name="Anderson O.D."/>
            <person name="Ouyang S."/>
            <person name="Liang Y."/>
            <person name="Zimin A.V."/>
            <person name="Pertea G."/>
            <person name="Qi P."/>
            <person name="Bennetzen J.L."/>
            <person name="Dai X."/>
            <person name="Dawson M.W."/>
            <person name="Muller H.G."/>
            <person name="Kugler K."/>
            <person name="Rivarola-Duarte L."/>
            <person name="Spannagl M."/>
            <person name="Mayer K.F.X."/>
            <person name="Lu F.H."/>
            <person name="Bevan M.W."/>
            <person name="Leroy P."/>
            <person name="Li P."/>
            <person name="You F.M."/>
            <person name="Sun Q."/>
            <person name="Liu Z."/>
            <person name="Lyons E."/>
            <person name="Wicker T."/>
            <person name="Salzberg S.L."/>
            <person name="Devos K.M."/>
            <person name="Dvorak J."/>
        </authorList>
    </citation>
    <scope>NUCLEOTIDE SEQUENCE [LARGE SCALE GENOMIC DNA]</scope>
    <source>
        <strain evidence="2">cv. AL8/78</strain>
    </source>
</reference>
<reference evidence="3" key="1">
    <citation type="journal article" date="2014" name="Science">
        <title>Ancient hybridizations among the ancestral genomes of bread wheat.</title>
        <authorList>
            <consortium name="International Wheat Genome Sequencing Consortium,"/>
            <person name="Marcussen T."/>
            <person name="Sandve S.R."/>
            <person name="Heier L."/>
            <person name="Spannagl M."/>
            <person name="Pfeifer M."/>
            <person name="Jakobsen K.S."/>
            <person name="Wulff B.B."/>
            <person name="Steuernagel B."/>
            <person name="Mayer K.F."/>
            <person name="Olsen O.A."/>
        </authorList>
    </citation>
    <scope>NUCLEOTIDE SEQUENCE [LARGE SCALE GENOMIC DNA]</scope>
    <source>
        <strain evidence="3">cv. AL8/78</strain>
    </source>
</reference>
<dbReference type="AlphaFoldDB" id="A0A453E8C9"/>
<name>A0A453E8C9_AEGTS</name>
<reference evidence="2" key="4">
    <citation type="submission" date="2019-03" db="UniProtKB">
        <authorList>
            <consortium name="EnsemblPlants"/>
        </authorList>
    </citation>
    <scope>IDENTIFICATION</scope>
</reference>
<reference evidence="2" key="5">
    <citation type="journal article" date="2021" name="G3 (Bethesda)">
        <title>Aegilops tauschii genome assembly Aet v5.0 features greater sequence contiguity and improved annotation.</title>
        <authorList>
            <person name="Wang L."/>
            <person name="Zhu T."/>
            <person name="Rodriguez J.C."/>
            <person name="Deal K.R."/>
            <person name="Dubcovsky J."/>
            <person name="McGuire P.E."/>
            <person name="Lux T."/>
            <person name="Spannagl M."/>
            <person name="Mayer K.F.X."/>
            <person name="Baldrich P."/>
            <person name="Meyers B.C."/>
            <person name="Huo N."/>
            <person name="Gu Y.Q."/>
            <person name="Zhou H."/>
            <person name="Devos K.M."/>
            <person name="Bennetzen J.L."/>
            <person name="Unver T."/>
            <person name="Budak H."/>
            <person name="Gulick P.J."/>
            <person name="Galiba G."/>
            <person name="Kalapos B."/>
            <person name="Nelson D.R."/>
            <person name="Li P."/>
            <person name="You F.M."/>
            <person name="Luo M.C."/>
            <person name="Dvorak J."/>
        </authorList>
    </citation>
    <scope>NUCLEOTIDE SEQUENCE [LARGE SCALE GENOMIC DNA]</scope>
    <source>
        <strain evidence="2">cv. AL8/78</strain>
    </source>
</reference>
<dbReference type="Gramene" id="AET3Gv20256400.16">
    <property type="protein sequence ID" value="AET3Gv20256400.16"/>
    <property type="gene ID" value="AET3Gv20256400"/>
</dbReference>
<dbReference type="PROSITE" id="PS50822">
    <property type="entry name" value="PIWI"/>
    <property type="match status" value="1"/>
</dbReference>
<accession>A0A453E8C9</accession>
<dbReference type="PANTHER" id="PTHR22891">
    <property type="entry name" value="EUKARYOTIC TRANSLATION INITIATION FACTOR 2C"/>
    <property type="match status" value="1"/>
</dbReference>
<dbReference type="GO" id="GO:0003676">
    <property type="term" value="F:nucleic acid binding"/>
    <property type="evidence" value="ECO:0007669"/>
    <property type="project" value="InterPro"/>
</dbReference>
<dbReference type="Gene3D" id="3.30.420.10">
    <property type="entry name" value="Ribonuclease H-like superfamily/Ribonuclease H"/>
    <property type="match status" value="1"/>
</dbReference>
<dbReference type="Proteomes" id="UP000015105">
    <property type="component" value="Chromosome 3D"/>
</dbReference>
<evidence type="ECO:0000313" key="2">
    <source>
        <dbReference type="EnsemblPlants" id="AET3Gv20256400.16"/>
    </source>
</evidence>
<sequence>ELIEALEGIVKKLLLSFEKQSKQRPKQLIFYRDGVSEGQFRKVLEDEIPLIEKVLLPI</sequence>
<keyword evidence="3" id="KW-1185">Reference proteome</keyword>
<organism evidence="2 3">
    <name type="scientific">Aegilops tauschii subsp. strangulata</name>
    <name type="common">Goatgrass</name>
    <dbReference type="NCBI Taxonomy" id="200361"/>
    <lineage>
        <taxon>Eukaryota</taxon>
        <taxon>Viridiplantae</taxon>
        <taxon>Streptophyta</taxon>
        <taxon>Embryophyta</taxon>
        <taxon>Tracheophyta</taxon>
        <taxon>Spermatophyta</taxon>
        <taxon>Magnoliopsida</taxon>
        <taxon>Liliopsida</taxon>
        <taxon>Poales</taxon>
        <taxon>Poaceae</taxon>
        <taxon>BOP clade</taxon>
        <taxon>Pooideae</taxon>
        <taxon>Triticodae</taxon>
        <taxon>Triticeae</taxon>
        <taxon>Triticinae</taxon>
        <taxon>Aegilops</taxon>
    </lineage>
</organism>
<evidence type="ECO:0000259" key="1">
    <source>
        <dbReference type="PROSITE" id="PS50822"/>
    </source>
</evidence>
<dbReference type="SUPFAM" id="SSF53098">
    <property type="entry name" value="Ribonuclease H-like"/>
    <property type="match status" value="1"/>
</dbReference>
<protein>
    <recommendedName>
        <fullName evidence="1">Piwi domain-containing protein</fullName>
    </recommendedName>
</protein>
<dbReference type="EnsemblPlants" id="AET3Gv20256400.16">
    <property type="protein sequence ID" value="AET3Gv20256400.16"/>
    <property type="gene ID" value="AET3Gv20256400"/>
</dbReference>